<dbReference type="GO" id="GO:0005886">
    <property type="term" value="C:plasma membrane"/>
    <property type="evidence" value="ECO:0007669"/>
    <property type="project" value="UniProtKB-SubCell"/>
</dbReference>
<proteinExistence type="predicted"/>
<keyword evidence="5 6" id="KW-0472">Membrane</keyword>
<evidence type="ECO:0000256" key="4">
    <source>
        <dbReference type="ARBA" id="ARBA00022989"/>
    </source>
</evidence>
<dbReference type="EMBL" id="SRRP01000002">
    <property type="protein sequence ID" value="TGN91266.1"/>
    <property type="molecule type" value="Genomic_DNA"/>
</dbReference>
<gene>
    <name evidence="7" type="ORF">E5S68_09185</name>
</gene>
<reference evidence="7 8" key="1">
    <citation type="submission" date="2019-04" db="EMBL/GenBank/DDBJ databases">
        <title>Genome sequencing of Streptococcus rubneri DSM 26920(T).</title>
        <authorList>
            <person name="Kook J.-K."/>
            <person name="Park S.-N."/>
            <person name="Lim Y.K."/>
        </authorList>
    </citation>
    <scope>NUCLEOTIDE SEQUENCE [LARGE SCALE GENOMIC DNA]</scope>
    <source>
        <strain evidence="7 8">DSM 26920</strain>
    </source>
</reference>
<dbReference type="InterPro" id="IPR050367">
    <property type="entry name" value="APC_superfamily"/>
</dbReference>
<feature type="transmembrane region" description="Helical" evidence="6">
    <location>
        <begin position="132"/>
        <end position="150"/>
    </location>
</feature>
<feature type="transmembrane region" description="Helical" evidence="6">
    <location>
        <begin position="204"/>
        <end position="227"/>
    </location>
</feature>
<feature type="transmembrane region" description="Helical" evidence="6">
    <location>
        <begin position="449"/>
        <end position="469"/>
    </location>
</feature>
<dbReference type="GO" id="GO:0022857">
    <property type="term" value="F:transmembrane transporter activity"/>
    <property type="evidence" value="ECO:0007669"/>
    <property type="project" value="InterPro"/>
</dbReference>
<comment type="subcellular location">
    <subcellularLocation>
        <location evidence="1">Cell membrane</location>
        <topology evidence="1">Multi-pass membrane protein</topology>
    </subcellularLocation>
</comment>
<keyword evidence="8" id="KW-1185">Reference proteome</keyword>
<sequence length="478" mass="51599">MTEKNTAQQNVSLLGLVALTVTTVIGAGVFNLPRDLAKSVAPGPALIALVFASIAFAVFVYCLKYLQDHYPDLDAGIFSFPEQGFGKFIGFLSCVGYWLSIVVGNISLGVLSVSSIGYFIPMFRGGNNIPSLVLLSAILWIFYSICASGARNASLVNTVIWFAKMIPIVVFIVALLLAFKVNIFNTGLWENAFASNDLPSTINGQIGTAMASTIWVYVGIEGALIYSARAKSKSDASKAIVISYIVIAVTYLLLTFLTFGVLSQVEVAGMEVPALGGILEAVVGKWGAILMNLGIALSALGCWFGCCLFAGEILDVAAKHEIVPKFFGVENAVGQPTNSLLVSTIIQQAFFITIIVNESIYNVMALFASSTMLVPYFTVSLTMIKKSIKFDKGFKLNALLGCVSTIAMAYLMYSTGWKYIIITALLFAPCIIVYYFARKEHNKNFLTNIEKLIALFIVALAIISLVLIFNGTIDLSTM</sequence>
<feature type="transmembrane region" description="Helical" evidence="6">
    <location>
        <begin position="239"/>
        <end position="262"/>
    </location>
</feature>
<name>A0A4Z1DTP4_9STRE</name>
<evidence type="ECO:0000256" key="6">
    <source>
        <dbReference type="SAM" id="Phobius"/>
    </source>
</evidence>
<keyword evidence="4 6" id="KW-1133">Transmembrane helix</keyword>
<evidence type="ECO:0000256" key="2">
    <source>
        <dbReference type="ARBA" id="ARBA00022475"/>
    </source>
</evidence>
<feature type="transmembrane region" description="Helical" evidence="6">
    <location>
        <begin position="396"/>
        <end position="413"/>
    </location>
</feature>
<dbReference type="Gene3D" id="1.20.1740.10">
    <property type="entry name" value="Amino acid/polyamine transporter I"/>
    <property type="match status" value="1"/>
</dbReference>
<dbReference type="PANTHER" id="PTHR42770">
    <property type="entry name" value="AMINO ACID TRANSPORTER-RELATED"/>
    <property type="match status" value="1"/>
</dbReference>
<evidence type="ECO:0000256" key="5">
    <source>
        <dbReference type="ARBA" id="ARBA00023136"/>
    </source>
</evidence>
<dbReference type="PANTHER" id="PTHR42770:SF4">
    <property type="entry name" value="ARGININE_ORNITHINE ANTIPORTER-RELATED"/>
    <property type="match status" value="1"/>
</dbReference>
<dbReference type="OrthoDB" id="9762947at2"/>
<dbReference type="Proteomes" id="UP000297986">
    <property type="component" value="Unassembled WGS sequence"/>
</dbReference>
<organism evidence="7 8">
    <name type="scientific">Streptococcus rubneri</name>
    <dbReference type="NCBI Taxonomy" id="1234680"/>
    <lineage>
        <taxon>Bacteria</taxon>
        <taxon>Bacillati</taxon>
        <taxon>Bacillota</taxon>
        <taxon>Bacilli</taxon>
        <taxon>Lactobacillales</taxon>
        <taxon>Streptococcaceae</taxon>
        <taxon>Streptococcus</taxon>
    </lineage>
</organism>
<feature type="transmembrane region" description="Helical" evidence="6">
    <location>
        <begin position="363"/>
        <end position="384"/>
    </location>
</feature>
<evidence type="ECO:0000256" key="1">
    <source>
        <dbReference type="ARBA" id="ARBA00004651"/>
    </source>
</evidence>
<feature type="transmembrane region" description="Helical" evidence="6">
    <location>
        <begin position="12"/>
        <end position="32"/>
    </location>
</feature>
<dbReference type="InterPro" id="IPR002293">
    <property type="entry name" value="AA/rel_permease1"/>
</dbReference>
<feature type="transmembrane region" description="Helical" evidence="6">
    <location>
        <begin position="295"/>
        <end position="318"/>
    </location>
</feature>
<keyword evidence="3 6" id="KW-0812">Transmembrane</keyword>
<dbReference type="AlphaFoldDB" id="A0A4Z1DTP4"/>
<comment type="caution">
    <text evidence="7">The sequence shown here is derived from an EMBL/GenBank/DDBJ whole genome shotgun (WGS) entry which is preliminary data.</text>
</comment>
<evidence type="ECO:0000313" key="7">
    <source>
        <dbReference type="EMBL" id="TGN91266.1"/>
    </source>
</evidence>
<evidence type="ECO:0000313" key="8">
    <source>
        <dbReference type="Proteomes" id="UP000297986"/>
    </source>
</evidence>
<dbReference type="PIRSF" id="PIRSF006060">
    <property type="entry name" value="AA_transporter"/>
    <property type="match status" value="1"/>
</dbReference>
<accession>A0A4Z1DTP4</accession>
<dbReference type="Pfam" id="PF13520">
    <property type="entry name" value="AA_permease_2"/>
    <property type="match status" value="1"/>
</dbReference>
<protein>
    <submittedName>
        <fullName evidence="7">Amino acid permease</fullName>
    </submittedName>
</protein>
<feature type="transmembrane region" description="Helical" evidence="6">
    <location>
        <begin position="162"/>
        <end position="184"/>
    </location>
</feature>
<dbReference type="RefSeq" id="WP_135783287.1">
    <property type="nucleotide sequence ID" value="NZ_JASHFX010000003.1"/>
</dbReference>
<feature type="transmembrane region" description="Helical" evidence="6">
    <location>
        <begin position="44"/>
        <end position="63"/>
    </location>
</feature>
<feature type="transmembrane region" description="Helical" evidence="6">
    <location>
        <begin position="419"/>
        <end position="437"/>
    </location>
</feature>
<keyword evidence="2" id="KW-1003">Cell membrane</keyword>
<feature type="transmembrane region" description="Helical" evidence="6">
    <location>
        <begin position="97"/>
        <end position="120"/>
    </location>
</feature>
<evidence type="ECO:0000256" key="3">
    <source>
        <dbReference type="ARBA" id="ARBA00022692"/>
    </source>
</evidence>